<name>A0ABS6YB12_9BACT</name>
<reference evidence="2 3" key="1">
    <citation type="submission" date="2021-07" db="EMBL/GenBank/DDBJ databases">
        <title>Genomic diversity and antimicrobial resistance of Prevotella spp. isolated from chronic lung disease airways.</title>
        <authorList>
            <person name="Webb K.A."/>
            <person name="Olagoke O.S."/>
            <person name="Baird T."/>
            <person name="Neill J."/>
            <person name="Pham A."/>
            <person name="Wells T.J."/>
            <person name="Ramsay K.A."/>
            <person name="Bell S.C."/>
            <person name="Sarovich D.S."/>
            <person name="Price E.P."/>
        </authorList>
    </citation>
    <scope>NUCLEOTIDE SEQUENCE [LARGE SCALE GENOMIC DNA]</scope>
    <source>
        <strain evidence="2 3">SCHI0011.S.12</strain>
    </source>
</reference>
<evidence type="ECO:0000313" key="2">
    <source>
        <dbReference type="EMBL" id="MBW4768752.1"/>
    </source>
</evidence>
<feature type="chain" id="PRO_5045051377" evidence="1">
    <location>
        <begin position="25"/>
        <end position="216"/>
    </location>
</feature>
<dbReference type="RefSeq" id="WP_219479772.1">
    <property type="nucleotide sequence ID" value="NZ_JAHXCT010000002.1"/>
</dbReference>
<evidence type="ECO:0000313" key="3">
    <source>
        <dbReference type="Proteomes" id="UP000788426"/>
    </source>
</evidence>
<feature type="signal peptide" evidence="1">
    <location>
        <begin position="1"/>
        <end position="24"/>
    </location>
</feature>
<evidence type="ECO:0000256" key="1">
    <source>
        <dbReference type="SAM" id="SignalP"/>
    </source>
</evidence>
<sequence>MYLKSTKFALLAICMLFICNAVKANGYVTFNFKKNPWNFINAKQGDEPNVGKFEDGFEIKEKGFTIVNKKHNDTNWNRIENGFFVVYPKNDIVITAPAGVEIYRINIVVRSIWDFGLKNDKHLLPDPDEEMAMSEETFGFDYVGKVATFTGNNKNTIIETITVNYTGTPTAINSINKPTIYPIAVYNLSGVKVGDTNSLSNLPKGVYIVNGKKVSN</sequence>
<organism evidence="2 3">
    <name type="scientific">Hoylesella nanceiensis</name>
    <dbReference type="NCBI Taxonomy" id="425941"/>
    <lineage>
        <taxon>Bacteria</taxon>
        <taxon>Pseudomonadati</taxon>
        <taxon>Bacteroidota</taxon>
        <taxon>Bacteroidia</taxon>
        <taxon>Bacteroidales</taxon>
        <taxon>Prevotellaceae</taxon>
        <taxon>Hoylesella</taxon>
    </lineage>
</organism>
<dbReference type="EMBL" id="JAHXCT010000002">
    <property type="protein sequence ID" value="MBW4768752.1"/>
    <property type="molecule type" value="Genomic_DNA"/>
</dbReference>
<dbReference type="Proteomes" id="UP000788426">
    <property type="component" value="Unassembled WGS sequence"/>
</dbReference>
<accession>A0ABS6YB12</accession>
<keyword evidence="3" id="KW-1185">Reference proteome</keyword>
<keyword evidence="1" id="KW-0732">Signal</keyword>
<protein>
    <submittedName>
        <fullName evidence="2">Uncharacterized protein</fullName>
    </submittedName>
</protein>
<comment type="caution">
    <text evidence="2">The sequence shown here is derived from an EMBL/GenBank/DDBJ whole genome shotgun (WGS) entry which is preliminary data.</text>
</comment>
<gene>
    <name evidence="2" type="ORF">KZO38_03115</name>
</gene>
<proteinExistence type="predicted"/>